<dbReference type="InterPro" id="IPR001867">
    <property type="entry name" value="OmpR/PhoB-type_DNA-bd"/>
</dbReference>
<evidence type="ECO:0000313" key="7">
    <source>
        <dbReference type="Proteomes" id="UP001519273"/>
    </source>
</evidence>
<comment type="caution">
    <text evidence="6">The sequence shown here is derived from an EMBL/GenBank/DDBJ whole genome shotgun (WGS) entry which is preliminary data.</text>
</comment>
<sequence>MYDNRNQAFKREQLLDTVWPLEYPVERTVDDHIYRLRKKLKHWDGIAINTVRGYGYSLTVSEPRRMENPSMNDEDMKEAVSDMFKKYHLFGQGKSMLALSTQQEVLGFEVGPFYRMYMRFIQGDINWFIGVNGIPVREKLFFKTSCARSRTNRQI</sequence>
<evidence type="ECO:0000256" key="1">
    <source>
        <dbReference type="ARBA" id="ARBA00023015"/>
    </source>
</evidence>
<accession>A0ABS4H128</accession>
<gene>
    <name evidence="6" type="ORF">J2Z20_000933</name>
</gene>
<dbReference type="CDD" id="cd00383">
    <property type="entry name" value="trans_reg_C"/>
    <property type="match status" value="1"/>
</dbReference>
<evidence type="ECO:0000313" key="6">
    <source>
        <dbReference type="EMBL" id="MBP1936072.1"/>
    </source>
</evidence>
<reference evidence="6 7" key="1">
    <citation type="submission" date="2021-03" db="EMBL/GenBank/DDBJ databases">
        <title>Genomic Encyclopedia of Type Strains, Phase IV (KMG-IV): sequencing the most valuable type-strain genomes for metagenomic binning, comparative biology and taxonomic classification.</title>
        <authorList>
            <person name="Goeker M."/>
        </authorList>
    </citation>
    <scope>NUCLEOTIDE SEQUENCE [LARGE SCALE GENOMIC DNA]</scope>
    <source>
        <strain evidence="6 7">DSM 23491</strain>
    </source>
</reference>
<organism evidence="6 7">
    <name type="scientific">Paenibacillus sediminis</name>
    <dbReference type="NCBI Taxonomy" id="664909"/>
    <lineage>
        <taxon>Bacteria</taxon>
        <taxon>Bacillati</taxon>
        <taxon>Bacillota</taxon>
        <taxon>Bacilli</taxon>
        <taxon>Bacillales</taxon>
        <taxon>Paenibacillaceae</taxon>
        <taxon>Paenibacillus</taxon>
    </lineage>
</organism>
<protein>
    <recommendedName>
        <fullName evidence="5">OmpR/PhoB-type domain-containing protein</fullName>
    </recommendedName>
</protein>
<dbReference type="Pfam" id="PF00486">
    <property type="entry name" value="Trans_reg_C"/>
    <property type="match status" value="1"/>
</dbReference>
<evidence type="ECO:0000256" key="3">
    <source>
        <dbReference type="ARBA" id="ARBA00023163"/>
    </source>
</evidence>
<proteinExistence type="predicted"/>
<dbReference type="PROSITE" id="PS51755">
    <property type="entry name" value="OMPR_PHOB"/>
    <property type="match status" value="1"/>
</dbReference>
<keyword evidence="2 4" id="KW-0238">DNA-binding</keyword>
<dbReference type="EMBL" id="JAGGKP010000001">
    <property type="protein sequence ID" value="MBP1936072.1"/>
    <property type="molecule type" value="Genomic_DNA"/>
</dbReference>
<dbReference type="SUPFAM" id="SSF46894">
    <property type="entry name" value="C-terminal effector domain of the bipartite response regulators"/>
    <property type="match status" value="1"/>
</dbReference>
<evidence type="ECO:0000259" key="5">
    <source>
        <dbReference type="PROSITE" id="PS51755"/>
    </source>
</evidence>
<dbReference type="InterPro" id="IPR036388">
    <property type="entry name" value="WH-like_DNA-bd_sf"/>
</dbReference>
<keyword evidence="1" id="KW-0805">Transcription regulation</keyword>
<feature type="domain" description="OmpR/PhoB-type" evidence="5">
    <location>
        <begin position="1"/>
        <end position="60"/>
    </location>
</feature>
<feature type="DNA-binding region" description="OmpR/PhoB-type" evidence="4">
    <location>
        <begin position="1"/>
        <end position="60"/>
    </location>
</feature>
<keyword evidence="7" id="KW-1185">Reference proteome</keyword>
<dbReference type="SMART" id="SM00862">
    <property type="entry name" value="Trans_reg_C"/>
    <property type="match status" value="1"/>
</dbReference>
<dbReference type="InterPro" id="IPR016032">
    <property type="entry name" value="Sig_transdc_resp-reg_C-effctor"/>
</dbReference>
<dbReference type="Gene3D" id="1.10.10.10">
    <property type="entry name" value="Winged helix-like DNA-binding domain superfamily/Winged helix DNA-binding domain"/>
    <property type="match status" value="1"/>
</dbReference>
<dbReference type="Proteomes" id="UP001519273">
    <property type="component" value="Unassembled WGS sequence"/>
</dbReference>
<keyword evidence="3" id="KW-0804">Transcription</keyword>
<evidence type="ECO:0000256" key="4">
    <source>
        <dbReference type="PROSITE-ProRule" id="PRU01091"/>
    </source>
</evidence>
<name>A0ABS4H128_9BACL</name>
<evidence type="ECO:0000256" key="2">
    <source>
        <dbReference type="ARBA" id="ARBA00023125"/>
    </source>
</evidence>
<dbReference type="RefSeq" id="WP_209845834.1">
    <property type="nucleotide sequence ID" value="NZ_CBCRVE010000002.1"/>
</dbReference>